<dbReference type="Gene3D" id="1.10.287.950">
    <property type="entry name" value="Methyl-accepting chemotaxis protein"/>
    <property type="match status" value="1"/>
</dbReference>
<keyword evidence="5" id="KW-0472">Membrane</keyword>
<evidence type="ECO:0000256" key="4">
    <source>
        <dbReference type="PROSITE-ProRule" id="PRU00284"/>
    </source>
</evidence>
<evidence type="ECO:0000256" key="5">
    <source>
        <dbReference type="SAM" id="Phobius"/>
    </source>
</evidence>
<dbReference type="PANTHER" id="PTHR43531">
    <property type="entry name" value="PROTEIN ICFG"/>
    <property type="match status" value="1"/>
</dbReference>
<comment type="subcellular location">
    <subcellularLocation>
        <location evidence="1">Membrane</location>
    </subcellularLocation>
</comment>
<evidence type="ECO:0000256" key="3">
    <source>
        <dbReference type="ARBA" id="ARBA00029447"/>
    </source>
</evidence>
<dbReference type="EMBL" id="QRGA01000001">
    <property type="protein sequence ID" value="RDV00262.1"/>
    <property type="molecule type" value="Genomic_DNA"/>
</dbReference>
<feature type="transmembrane region" description="Helical" evidence="5">
    <location>
        <begin position="191"/>
        <end position="214"/>
    </location>
</feature>
<dbReference type="CDD" id="cd11386">
    <property type="entry name" value="MCP_signal"/>
    <property type="match status" value="1"/>
</dbReference>
<dbReference type="RefSeq" id="WP_115531527.1">
    <property type="nucleotide sequence ID" value="NZ_QRGA01000001.1"/>
</dbReference>
<dbReference type="AlphaFoldDB" id="A0A3D8K6R7"/>
<dbReference type="OrthoDB" id="5441488at2"/>
<evidence type="ECO:0000256" key="1">
    <source>
        <dbReference type="ARBA" id="ARBA00004370"/>
    </source>
</evidence>
<dbReference type="GO" id="GO:0007165">
    <property type="term" value="P:signal transduction"/>
    <property type="evidence" value="ECO:0007669"/>
    <property type="project" value="UniProtKB-KW"/>
</dbReference>
<dbReference type="GO" id="GO:0006935">
    <property type="term" value="P:chemotaxis"/>
    <property type="evidence" value="ECO:0007669"/>
    <property type="project" value="TreeGrafter"/>
</dbReference>
<dbReference type="FunFam" id="1.10.287.950:FF:000001">
    <property type="entry name" value="Methyl-accepting chemotaxis sensory transducer"/>
    <property type="match status" value="1"/>
</dbReference>
<feature type="domain" description="HAMP" evidence="7">
    <location>
        <begin position="215"/>
        <end position="267"/>
    </location>
</feature>
<organism evidence="8 9">
    <name type="scientific">Trinickia dinghuensis</name>
    <dbReference type="NCBI Taxonomy" id="2291023"/>
    <lineage>
        <taxon>Bacteria</taxon>
        <taxon>Pseudomonadati</taxon>
        <taxon>Pseudomonadota</taxon>
        <taxon>Betaproteobacteria</taxon>
        <taxon>Burkholderiales</taxon>
        <taxon>Burkholderiaceae</taxon>
        <taxon>Trinickia</taxon>
    </lineage>
</organism>
<keyword evidence="9" id="KW-1185">Reference proteome</keyword>
<name>A0A3D8K6R7_9BURK</name>
<dbReference type="PROSITE" id="PS50885">
    <property type="entry name" value="HAMP"/>
    <property type="match status" value="1"/>
</dbReference>
<keyword evidence="5" id="KW-1133">Transmembrane helix</keyword>
<accession>A0A3D8K6R7</accession>
<reference evidence="8 9" key="1">
    <citation type="submission" date="2018-08" db="EMBL/GenBank/DDBJ databases">
        <title>Paraburkholderia sp. DHOM06 isolated from forest soil.</title>
        <authorList>
            <person name="Gao Z.-H."/>
            <person name="Qiu L.-H."/>
        </authorList>
    </citation>
    <scope>NUCLEOTIDE SEQUENCE [LARGE SCALE GENOMIC DNA]</scope>
    <source>
        <strain evidence="8 9">DHOM06</strain>
    </source>
</reference>
<comment type="caution">
    <text evidence="8">The sequence shown here is derived from an EMBL/GenBank/DDBJ whole genome shotgun (WGS) entry which is preliminary data.</text>
</comment>
<proteinExistence type="inferred from homology"/>
<protein>
    <submittedName>
        <fullName evidence="8">HAMP domain-containing protein</fullName>
    </submittedName>
</protein>
<sequence length="524" mass="54905">MNAIKNLPIARKIAVAFASVIVAFAVSAGVCISSMRTIEQKQKGIAASEEVQLLLKDGTSDYLHIVWSVLANNLDGKEVHTDWIAKHGGDFRSRLSTLQSIDGTADGAALAGDAKQQYDAWFRTVVAQLVDTRKKVDAFSVNMSDLSAITERTGPYLGTEKLTAAIDKLDTYERSRLVAAQQEVDSLRTRMYAAIVTSSVLAALAAILAGTWLARIVSRPLRQAVTLATRVSEGDLTTRIEASSADETGQLMQSLKAMNASLSNLVGQVRVGTDSIATASSEIAAGNSDLSSRTEQQASSLEETAASMTELTETVKQTTDNARHANTLATRASGMADAGNDAVSGMVRTIGEISGSSHQISEITGVIESIAFQTNILALNAAVEAARAGEQGRGFAVVASEVRALAQRSATAAKEIKELIGSSVAMIQGGAKQAAEVGETMEQVKLAIKQVSDLVAEIAAASEEQGRGIVQVNLAVNQMDKVTQQNAALVEQAAAAAQSLEEQASKLKGAVAVFKLAGTAIASI</sequence>
<dbReference type="GO" id="GO:0004888">
    <property type="term" value="F:transmembrane signaling receptor activity"/>
    <property type="evidence" value="ECO:0007669"/>
    <property type="project" value="TreeGrafter"/>
</dbReference>
<dbReference type="Pfam" id="PF00015">
    <property type="entry name" value="MCPsignal"/>
    <property type="match status" value="1"/>
</dbReference>
<dbReference type="SMART" id="SM00283">
    <property type="entry name" value="MA"/>
    <property type="match status" value="1"/>
</dbReference>
<dbReference type="SUPFAM" id="SSF58104">
    <property type="entry name" value="Methyl-accepting chemotaxis protein (MCP) signaling domain"/>
    <property type="match status" value="1"/>
</dbReference>
<gene>
    <name evidence="8" type="ORF">DWV00_00145</name>
</gene>
<dbReference type="InterPro" id="IPR003660">
    <property type="entry name" value="HAMP_dom"/>
</dbReference>
<evidence type="ECO:0000313" key="8">
    <source>
        <dbReference type="EMBL" id="RDV00262.1"/>
    </source>
</evidence>
<dbReference type="InterPro" id="IPR004089">
    <property type="entry name" value="MCPsignal_dom"/>
</dbReference>
<evidence type="ECO:0000259" key="6">
    <source>
        <dbReference type="PROSITE" id="PS50111"/>
    </source>
</evidence>
<keyword evidence="2" id="KW-0488">Methylation</keyword>
<feature type="domain" description="Methyl-accepting transducer" evidence="6">
    <location>
        <begin position="272"/>
        <end position="501"/>
    </location>
</feature>
<dbReference type="InterPro" id="IPR051310">
    <property type="entry name" value="MCP_chemotaxis"/>
</dbReference>
<evidence type="ECO:0000259" key="7">
    <source>
        <dbReference type="PROSITE" id="PS50885"/>
    </source>
</evidence>
<dbReference type="PANTHER" id="PTHR43531:SF14">
    <property type="entry name" value="METHYL-ACCEPTING CHEMOTAXIS PROTEIN I-RELATED"/>
    <property type="match status" value="1"/>
</dbReference>
<dbReference type="SMART" id="SM00304">
    <property type="entry name" value="HAMP"/>
    <property type="match status" value="1"/>
</dbReference>
<dbReference type="GO" id="GO:0005886">
    <property type="term" value="C:plasma membrane"/>
    <property type="evidence" value="ECO:0007669"/>
    <property type="project" value="TreeGrafter"/>
</dbReference>
<keyword evidence="5" id="KW-0812">Transmembrane</keyword>
<dbReference type="Proteomes" id="UP000256838">
    <property type="component" value="Unassembled WGS sequence"/>
</dbReference>
<dbReference type="Pfam" id="PF00672">
    <property type="entry name" value="HAMP"/>
    <property type="match status" value="1"/>
</dbReference>
<evidence type="ECO:0000256" key="2">
    <source>
        <dbReference type="ARBA" id="ARBA00022481"/>
    </source>
</evidence>
<keyword evidence="4" id="KW-0807">Transducer</keyword>
<evidence type="ECO:0000313" key="9">
    <source>
        <dbReference type="Proteomes" id="UP000256838"/>
    </source>
</evidence>
<dbReference type="CDD" id="cd06225">
    <property type="entry name" value="HAMP"/>
    <property type="match status" value="1"/>
</dbReference>
<comment type="similarity">
    <text evidence="3">Belongs to the methyl-accepting chemotaxis (MCP) protein family.</text>
</comment>
<dbReference type="PROSITE" id="PS50111">
    <property type="entry name" value="CHEMOTAXIS_TRANSDUC_2"/>
    <property type="match status" value="1"/>
</dbReference>